<dbReference type="Pfam" id="PF00899">
    <property type="entry name" value="ThiF"/>
    <property type="match status" value="1"/>
</dbReference>
<dbReference type="SUPFAM" id="SSF69572">
    <property type="entry name" value="Activating enzymes of the ubiquitin-like proteins"/>
    <property type="match status" value="1"/>
</dbReference>
<dbReference type="EMBL" id="UGMD01000002">
    <property type="protein sequence ID" value="STV36566.1"/>
    <property type="molecule type" value="Genomic_DNA"/>
</dbReference>
<dbReference type="AlphaFoldDB" id="A0A378BD16"/>
<dbReference type="InterPro" id="IPR045886">
    <property type="entry name" value="ThiF/MoeB/HesA"/>
</dbReference>
<evidence type="ECO:0000259" key="2">
    <source>
        <dbReference type="Pfam" id="PF26398"/>
    </source>
</evidence>
<protein>
    <submittedName>
        <fullName evidence="3">Probable adenylyltransferase/sulfurtransferase MoeZ</fullName>
    </submittedName>
</protein>
<evidence type="ECO:0000313" key="3">
    <source>
        <dbReference type="EMBL" id="STV36566.1"/>
    </source>
</evidence>
<dbReference type="InterPro" id="IPR035985">
    <property type="entry name" value="Ubiquitin-activating_enz"/>
</dbReference>
<feature type="domain" description="THIF-type NAD/FAD binding fold" evidence="1">
    <location>
        <begin position="371"/>
        <end position="477"/>
    </location>
</feature>
<dbReference type="GO" id="GO:0061503">
    <property type="term" value="F:tRNA threonylcarbamoyladenosine dehydratase"/>
    <property type="evidence" value="ECO:0007669"/>
    <property type="project" value="TreeGrafter"/>
</dbReference>
<keyword evidence="3" id="KW-0548">Nucleotidyltransferase</keyword>
<dbReference type="PANTHER" id="PTHR43267:SF1">
    <property type="entry name" value="TRNA THREONYLCARBAMOYLADENOSINE DEHYDRATASE"/>
    <property type="match status" value="1"/>
</dbReference>
<dbReference type="PANTHER" id="PTHR43267">
    <property type="entry name" value="TRNA THREONYLCARBAMOYLADENOSINE DEHYDRATASE"/>
    <property type="match status" value="1"/>
</dbReference>
<dbReference type="GO" id="GO:0008641">
    <property type="term" value="F:ubiquitin-like modifier activating enzyme activity"/>
    <property type="evidence" value="ECO:0007669"/>
    <property type="project" value="InterPro"/>
</dbReference>
<dbReference type="Proteomes" id="UP000255192">
    <property type="component" value="Unassembled WGS sequence"/>
</dbReference>
<dbReference type="CDD" id="cd01483">
    <property type="entry name" value="E1_enzyme_family"/>
    <property type="match status" value="1"/>
</dbReference>
<dbReference type="GO" id="GO:0016779">
    <property type="term" value="F:nucleotidyltransferase activity"/>
    <property type="evidence" value="ECO:0007669"/>
    <property type="project" value="UniProtKB-KW"/>
</dbReference>
<dbReference type="InterPro" id="IPR058964">
    <property type="entry name" value="Cap2_linker"/>
</dbReference>
<keyword evidence="3" id="KW-0808">Transferase</keyword>
<dbReference type="Gene3D" id="3.40.50.720">
    <property type="entry name" value="NAD(P)-binding Rossmann-like Domain"/>
    <property type="match status" value="1"/>
</dbReference>
<feature type="domain" description="Cap2 central linker" evidence="2">
    <location>
        <begin position="150"/>
        <end position="361"/>
    </location>
</feature>
<accession>A0A378BD16</accession>
<reference evidence="3 4" key="1">
    <citation type="submission" date="2018-06" db="EMBL/GenBank/DDBJ databases">
        <authorList>
            <consortium name="Pathogen Informatics"/>
            <person name="Doyle S."/>
        </authorList>
    </citation>
    <scope>NUCLEOTIDE SEQUENCE [LARGE SCALE GENOMIC DNA]</scope>
    <source>
        <strain evidence="3 4">NCTC204</strain>
    </source>
</reference>
<dbReference type="InterPro" id="IPR000594">
    <property type="entry name" value="ThiF_NAD_FAD-bd"/>
</dbReference>
<dbReference type="RefSeq" id="WP_050511144.1">
    <property type="nucleotide sequence ID" value="NZ_CP040993.1"/>
</dbReference>
<dbReference type="GO" id="GO:0061504">
    <property type="term" value="P:cyclic threonylcarbamoyladenosine biosynthetic process"/>
    <property type="evidence" value="ECO:0007669"/>
    <property type="project" value="TreeGrafter"/>
</dbReference>
<proteinExistence type="predicted"/>
<organism evidence="3 4">
    <name type="scientific">Klebsiella pneumoniae</name>
    <dbReference type="NCBI Taxonomy" id="573"/>
    <lineage>
        <taxon>Bacteria</taxon>
        <taxon>Pseudomonadati</taxon>
        <taxon>Pseudomonadota</taxon>
        <taxon>Gammaproteobacteria</taxon>
        <taxon>Enterobacterales</taxon>
        <taxon>Enterobacteriaceae</taxon>
        <taxon>Klebsiella/Raoultella group</taxon>
        <taxon>Klebsiella</taxon>
        <taxon>Klebsiella pneumoniae complex</taxon>
    </lineage>
</organism>
<evidence type="ECO:0000313" key="4">
    <source>
        <dbReference type="Proteomes" id="UP000255192"/>
    </source>
</evidence>
<sequence>MSTVVQQVPRELQAALTLINNDPRMQTNNAWALSADKRWSLKFTAELSVPGSRFMPDNSVWHLVLWQEETLIRIEVYPDKSEGISATFQHQNYNFSDASTREWTSGNPCLENTPAVFGRNLWGLEPEALLDRISWRLSRLLLWIDAAAQEKLTTTGDAVELPAFPDQSPFTVIGFSEQIDDLPFWASKTGEWGYASSTGLPGARGARFLREFFDNKGKLIRTTKWSSFMRKGARTTNAVWSVLPTLPVLAPWQAPKTWQELSNCFAQCGLSLPDLFSDIGRSVRALRKQRAPGLLLLGFPLENKIGDEPARIHWLALRLAGLSNTMTKRPGFRPTERNRRTWDREQPLSQEPIKWVRTQNWSADQLRTRGEAANDIRSKKVLIIGAGSLGSMIAENLMRIGVVSQGILDADLLQTGNLSRHALTMTSVGHNKAAALVEHLNRILPDASARSFSCAFPPESEVTKNSLRQYDVIIDCTGDDGVLKSLAAFDWQSEKIFISLAMTWRAEGLFAFAASETTFPVTDASSRFDASASPEIDMDEARIEGIGCWHPVFPARADDVQLWAAVGTKFICRVVSAPGRIYEYFKQMPDGTVEREPHEY</sequence>
<gene>
    <name evidence="3" type="primary">moeZ</name>
    <name evidence="3" type="ORF">NCTC204_06125</name>
</gene>
<dbReference type="Pfam" id="PF26398">
    <property type="entry name" value="Cap2_linker"/>
    <property type="match status" value="1"/>
</dbReference>
<evidence type="ECO:0000259" key="1">
    <source>
        <dbReference type="Pfam" id="PF00899"/>
    </source>
</evidence>
<name>A0A378BD16_KLEPN</name>